<proteinExistence type="predicted"/>
<dbReference type="EMBL" id="LQMQ01000013">
    <property type="protein sequence ID" value="KUO41852.1"/>
    <property type="molecule type" value="Genomic_DNA"/>
</dbReference>
<dbReference type="InterPro" id="IPR038437">
    <property type="entry name" value="GINS_Psf3_sf"/>
</dbReference>
<dbReference type="Proteomes" id="UP000074294">
    <property type="component" value="Unassembled WGS sequence"/>
</dbReference>
<name>A0A147JZ70_HADYE</name>
<dbReference type="Gene3D" id="1.20.58.2050">
    <property type="match status" value="1"/>
</dbReference>
<dbReference type="CDD" id="cd11714">
    <property type="entry name" value="GINS_A_archaea"/>
    <property type="match status" value="1"/>
</dbReference>
<dbReference type="STRING" id="1776334.APZ16_03935"/>
<gene>
    <name evidence="1" type="ORF">APZ16_03935</name>
</gene>
<protein>
    <submittedName>
        <fullName evidence="1">Uncharacterized protein</fullName>
    </submittedName>
</protein>
<sequence length="198" mass="22023">MKQRVRVINDFPEIELVGRKLGPMAVGDEAELWLWDAAALRKKGFVEFLQPATPVEIKKLVFAEERGMEPQPLPDNFYLSVANVVSSKQGEGKREEAEELVSQVSLLLEARLPKLIRLALSSEIPSGLTPEERFLVNAVSEVIDDWNRRLRRLFEFREEVGKNGEGRSVQHVAGDKADIQKQGVSEAELYSGGAAAPG</sequence>
<reference evidence="1 2" key="1">
    <citation type="journal article" date="2016" name="Nat. Microbiol.">
        <title>Genomic inference of the metabolism of cosmopolitan subsurface Archaea, Hadesarchaea.</title>
        <authorList>
            <person name="Baker B.J."/>
            <person name="Saw J.H."/>
            <person name="Lind A.E."/>
            <person name="Lazar C.S."/>
            <person name="Hinrichs K.-U."/>
            <person name="Teske A.P."/>
            <person name="Ettema T.J."/>
        </authorList>
    </citation>
    <scope>NUCLEOTIDE SEQUENCE [LARGE SCALE GENOMIC DNA]</scope>
</reference>
<dbReference type="AlphaFoldDB" id="A0A147JZ70"/>
<comment type="caution">
    <text evidence="1">The sequence shown here is derived from an EMBL/GenBank/DDBJ whole genome shotgun (WGS) entry which is preliminary data.</text>
</comment>
<accession>A0A147JZ70</accession>
<organism evidence="1 2">
    <name type="scientific">Hadarchaeum yellowstonense</name>
    <dbReference type="NCBI Taxonomy" id="1776334"/>
    <lineage>
        <taxon>Archaea</taxon>
        <taxon>Methanobacteriati</taxon>
        <taxon>Candidatus Hadarchaeota</taxon>
        <taxon>Candidatus Hadarchaeia</taxon>
        <taxon>Candidatus Hadarchaeales</taxon>
        <taxon>Candidatus Hadarchaeaceae</taxon>
        <taxon>Candidatus Hadarchaeum</taxon>
    </lineage>
</organism>
<evidence type="ECO:0000313" key="1">
    <source>
        <dbReference type="EMBL" id="KUO41852.1"/>
    </source>
</evidence>
<evidence type="ECO:0000313" key="2">
    <source>
        <dbReference type="Proteomes" id="UP000074294"/>
    </source>
</evidence>